<evidence type="ECO:0000313" key="3">
    <source>
        <dbReference type="Proteomes" id="UP000538666"/>
    </source>
</evidence>
<dbReference type="EMBL" id="JACHEK010000004">
    <property type="protein sequence ID" value="MBB6144377.1"/>
    <property type="molecule type" value="Genomic_DNA"/>
</dbReference>
<organism evidence="2 3">
    <name type="scientific">Silvibacterium bohemicum</name>
    <dbReference type="NCBI Taxonomy" id="1577686"/>
    <lineage>
        <taxon>Bacteria</taxon>
        <taxon>Pseudomonadati</taxon>
        <taxon>Acidobacteriota</taxon>
        <taxon>Terriglobia</taxon>
        <taxon>Terriglobales</taxon>
        <taxon>Acidobacteriaceae</taxon>
        <taxon>Silvibacterium</taxon>
    </lineage>
</organism>
<evidence type="ECO:0008006" key="4">
    <source>
        <dbReference type="Google" id="ProtNLM"/>
    </source>
</evidence>
<evidence type="ECO:0000313" key="2">
    <source>
        <dbReference type="EMBL" id="MBB6144377.1"/>
    </source>
</evidence>
<sequence>MNKAFCLLCLFCLGVLPIALAPSINPPVHAQSTCTADPAWLPTTPLASFDNPPPHPQPDCPFYQAAWQNFLFATQPDPSGQPRFLASYKTIQDLFGSSAAPQFAKATIKMLSLAPRTIQFPNEKPQAKDGAPVIDAGVQQAGSLRGLLIDQRGNPIYYAIHVNDVYANFIKSSGLNTATALKNADPDKIQFLRGAVELKSAWQIVDAGSPPKNYFTVQAVVPNLHVQNGDIVPDGTTRQVTVALIAIHVVFVLDQHPEFVWSTFEHLSDNGQGIRDNAPAAAANPDSLTPTTVVSTTPWTLFKAGTIASAANQPNSAQDRMMSFDEKTQTFTKGGTVLQSSVYRAYPASKGDTTVEDDDVTGVNGSMRQLFSAHQENVADKRRNYQLVGAIWLDNPARDFKSNQFFQNQPGQTTDTPGAMVAGEDRLSSTAMESFTQVGDQPNCFSCHNTRRVTDDTSGKPIIAAKRLNVSHVLSKFLSTLPNPAP</sequence>
<comment type="caution">
    <text evidence="2">The sequence shown here is derived from an EMBL/GenBank/DDBJ whole genome shotgun (WGS) entry which is preliminary data.</text>
</comment>
<evidence type="ECO:0000256" key="1">
    <source>
        <dbReference type="SAM" id="SignalP"/>
    </source>
</evidence>
<proteinExistence type="predicted"/>
<dbReference type="OrthoDB" id="280897at2"/>
<dbReference type="AlphaFoldDB" id="A0A841JV84"/>
<dbReference type="RefSeq" id="WP_156185878.1">
    <property type="nucleotide sequence ID" value="NZ_JACHEK010000004.1"/>
</dbReference>
<feature type="signal peptide" evidence="1">
    <location>
        <begin position="1"/>
        <end position="21"/>
    </location>
</feature>
<dbReference type="Proteomes" id="UP000538666">
    <property type="component" value="Unassembled WGS sequence"/>
</dbReference>
<gene>
    <name evidence="2" type="ORF">HNQ77_002329</name>
</gene>
<name>A0A841JV84_9BACT</name>
<keyword evidence="1" id="KW-0732">Signal</keyword>
<accession>A0A841JV84</accession>
<reference evidence="2 3" key="1">
    <citation type="submission" date="2020-08" db="EMBL/GenBank/DDBJ databases">
        <title>Genomic Encyclopedia of Type Strains, Phase IV (KMG-IV): sequencing the most valuable type-strain genomes for metagenomic binning, comparative biology and taxonomic classification.</title>
        <authorList>
            <person name="Goeker M."/>
        </authorList>
    </citation>
    <scope>NUCLEOTIDE SEQUENCE [LARGE SCALE GENOMIC DNA]</scope>
    <source>
        <strain evidence="2 3">DSM 103733</strain>
    </source>
</reference>
<protein>
    <recommendedName>
        <fullName evidence="4">Cytochrome c domain-containing protein</fullName>
    </recommendedName>
</protein>
<keyword evidence="3" id="KW-1185">Reference proteome</keyword>
<feature type="chain" id="PRO_5032582812" description="Cytochrome c domain-containing protein" evidence="1">
    <location>
        <begin position="22"/>
        <end position="486"/>
    </location>
</feature>